<keyword evidence="4 10" id="KW-0808">Transferase</keyword>
<dbReference type="InterPro" id="IPR050297">
    <property type="entry name" value="LipidA_mod_glycosyltrf_83"/>
</dbReference>
<feature type="transmembrane region" description="Helical" evidence="8">
    <location>
        <begin position="389"/>
        <end position="409"/>
    </location>
</feature>
<dbReference type="RefSeq" id="WP_093026541.1">
    <property type="nucleotide sequence ID" value="NZ_FPBK01000022.1"/>
</dbReference>
<keyword evidence="6 8" id="KW-1133">Transmembrane helix</keyword>
<evidence type="ECO:0000256" key="4">
    <source>
        <dbReference type="ARBA" id="ARBA00022679"/>
    </source>
</evidence>
<evidence type="ECO:0000256" key="6">
    <source>
        <dbReference type="ARBA" id="ARBA00022989"/>
    </source>
</evidence>
<protein>
    <submittedName>
        <fullName evidence="10">4-amino-4-deoxy-L-arabinose transferase</fullName>
    </submittedName>
</protein>
<keyword evidence="5 8" id="KW-0812">Transmembrane</keyword>
<feature type="transmembrane region" description="Helical" evidence="8">
    <location>
        <begin position="305"/>
        <end position="324"/>
    </location>
</feature>
<evidence type="ECO:0000256" key="3">
    <source>
        <dbReference type="ARBA" id="ARBA00022676"/>
    </source>
</evidence>
<keyword evidence="3" id="KW-0328">Glycosyltransferase</keyword>
<feature type="domain" description="Glycosyltransferase RgtA/B/C/D-like" evidence="9">
    <location>
        <begin position="63"/>
        <end position="223"/>
    </location>
</feature>
<dbReference type="GO" id="GO:0016763">
    <property type="term" value="F:pentosyltransferase activity"/>
    <property type="evidence" value="ECO:0007669"/>
    <property type="project" value="TreeGrafter"/>
</dbReference>
<evidence type="ECO:0000256" key="1">
    <source>
        <dbReference type="ARBA" id="ARBA00004651"/>
    </source>
</evidence>
<feature type="transmembrane region" description="Helical" evidence="8">
    <location>
        <begin position="114"/>
        <end position="131"/>
    </location>
</feature>
<dbReference type="Pfam" id="PF13231">
    <property type="entry name" value="PMT_2"/>
    <property type="match status" value="1"/>
</dbReference>
<dbReference type="GO" id="GO:0009103">
    <property type="term" value="P:lipopolysaccharide biosynthetic process"/>
    <property type="evidence" value="ECO:0007669"/>
    <property type="project" value="UniProtKB-ARBA"/>
</dbReference>
<dbReference type="OrthoDB" id="9792789at2"/>
<dbReference type="GO" id="GO:0010041">
    <property type="term" value="P:response to iron(III) ion"/>
    <property type="evidence" value="ECO:0007669"/>
    <property type="project" value="TreeGrafter"/>
</dbReference>
<accession>A0A1I7IUZ1</accession>
<dbReference type="PANTHER" id="PTHR33908">
    <property type="entry name" value="MANNOSYLTRANSFERASE YKCB-RELATED"/>
    <property type="match status" value="1"/>
</dbReference>
<feature type="transmembrane region" description="Helical" evidence="8">
    <location>
        <begin position="272"/>
        <end position="293"/>
    </location>
</feature>
<dbReference type="PANTHER" id="PTHR33908:SF3">
    <property type="entry name" value="UNDECAPRENYL PHOSPHATE-ALPHA-4-AMINO-4-DEOXY-L-ARABINOSE ARABINOSYL TRANSFERASE"/>
    <property type="match status" value="1"/>
</dbReference>
<keyword evidence="2" id="KW-1003">Cell membrane</keyword>
<organism evidence="10 11">
    <name type="scientific">Pustulibacterium marinum</name>
    <dbReference type="NCBI Taxonomy" id="1224947"/>
    <lineage>
        <taxon>Bacteria</taxon>
        <taxon>Pseudomonadati</taxon>
        <taxon>Bacteroidota</taxon>
        <taxon>Flavobacteriia</taxon>
        <taxon>Flavobacteriales</taxon>
        <taxon>Flavobacteriaceae</taxon>
        <taxon>Pustulibacterium</taxon>
    </lineage>
</organism>
<evidence type="ECO:0000313" key="10">
    <source>
        <dbReference type="EMBL" id="SFU76753.1"/>
    </source>
</evidence>
<dbReference type="InterPro" id="IPR038731">
    <property type="entry name" value="RgtA/B/C-like"/>
</dbReference>
<keyword evidence="11" id="KW-1185">Reference proteome</keyword>
<evidence type="ECO:0000256" key="8">
    <source>
        <dbReference type="SAM" id="Phobius"/>
    </source>
</evidence>
<evidence type="ECO:0000259" key="9">
    <source>
        <dbReference type="Pfam" id="PF13231"/>
    </source>
</evidence>
<feature type="transmembrane region" description="Helical" evidence="8">
    <location>
        <begin position="330"/>
        <end position="349"/>
    </location>
</feature>
<dbReference type="STRING" id="1224947.SAMN05216480_12236"/>
<sequence>MKINLTTTTSFYILYFLIAIVYTAGLFIPVMESDSAQHATMAMRMVLNNDFIHLYKGVDPYLDKPHMHFWLAAISMKIFGINHVAYRIPALLFTLLGAYSCYRLFNDLYKNKSFSHAAAAIFLTSQTIILANHDVRTDAVLTGAVIFSIWQLNSYLQRQSYKSIILGALGSAIAFSTKGHLGIFVIGLSILCQIIYTKNYKPLISLKTLVGLGFFVLGITPVLYAFYIQFDLHPEIMINETNNHSGLKFILWDHSFNRMAAKDFQKSNDNFFFFHSLLWVFFPWSIAYYIGTFETIQKIVKRKKLIEILSIGGSFITLVLISFSKSKLPHYLNSLIPLMSIFVAGYFLSLKQLNKTKTINFFLGLSYFIAVISCLAIIGLYLIRFNTTISVTTITGTLILVGLSIILISQTTTKSSKLIITSCVATILLNFNLNTYFYPNLLKYQSGESIANYIHNNTNLNHLPIHQFNNEYKWSLDFYLQKNIDVIQLENSKFPITPFLSVTNNYEELKPKLNMLGFKSEIIQTFKDYKVSRLSLKFLNSNKRDSQLEKSFLIKVYK</sequence>
<feature type="transmembrane region" description="Helical" evidence="8">
    <location>
        <begin position="84"/>
        <end position="102"/>
    </location>
</feature>
<feature type="transmembrane region" description="Helical" evidence="8">
    <location>
        <begin position="418"/>
        <end position="438"/>
    </location>
</feature>
<dbReference type="AlphaFoldDB" id="A0A1I7IUZ1"/>
<dbReference type="EMBL" id="FPBK01000022">
    <property type="protein sequence ID" value="SFU76753.1"/>
    <property type="molecule type" value="Genomic_DNA"/>
</dbReference>
<dbReference type="Proteomes" id="UP000199138">
    <property type="component" value="Unassembled WGS sequence"/>
</dbReference>
<evidence type="ECO:0000256" key="2">
    <source>
        <dbReference type="ARBA" id="ARBA00022475"/>
    </source>
</evidence>
<gene>
    <name evidence="10" type="ORF">SAMN05216480_12236</name>
</gene>
<name>A0A1I7IUZ1_9FLAO</name>
<evidence type="ECO:0000256" key="7">
    <source>
        <dbReference type="ARBA" id="ARBA00023136"/>
    </source>
</evidence>
<feature type="transmembrane region" description="Helical" evidence="8">
    <location>
        <begin position="361"/>
        <end position="383"/>
    </location>
</feature>
<proteinExistence type="predicted"/>
<comment type="subcellular location">
    <subcellularLocation>
        <location evidence="1">Cell membrane</location>
        <topology evidence="1">Multi-pass membrane protein</topology>
    </subcellularLocation>
</comment>
<dbReference type="GO" id="GO:0005886">
    <property type="term" value="C:plasma membrane"/>
    <property type="evidence" value="ECO:0007669"/>
    <property type="project" value="UniProtKB-SubCell"/>
</dbReference>
<evidence type="ECO:0000313" key="11">
    <source>
        <dbReference type="Proteomes" id="UP000199138"/>
    </source>
</evidence>
<evidence type="ECO:0000256" key="5">
    <source>
        <dbReference type="ARBA" id="ARBA00022692"/>
    </source>
</evidence>
<feature type="transmembrane region" description="Helical" evidence="8">
    <location>
        <begin position="12"/>
        <end position="31"/>
    </location>
</feature>
<reference evidence="10 11" key="1">
    <citation type="submission" date="2016-10" db="EMBL/GenBank/DDBJ databases">
        <authorList>
            <person name="de Groot N.N."/>
        </authorList>
    </citation>
    <scope>NUCLEOTIDE SEQUENCE [LARGE SCALE GENOMIC DNA]</scope>
    <source>
        <strain evidence="10 11">CGMCC 1.12333</strain>
    </source>
</reference>
<feature type="transmembrane region" description="Helical" evidence="8">
    <location>
        <begin position="209"/>
        <end position="230"/>
    </location>
</feature>
<keyword evidence="7 8" id="KW-0472">Membrane</keyword>